<reference evidence="1 2" key="1">
    <citation type="submission" date="2011-02" db="EMBL/GenBank/DDBJ databases">
        <title>The Genome Sequence of Sphaeroforma arctica JP610.</title>
        <authorList>
            <consortium name="The Broad Institute Genome Sequencing Platform"/>
            <person name="Russ C."/>
            <person name="Cuomo C."/>
            <person name="Young S.K."/>
            <person name="Zeng Q."/>
            <person name="Gargeya S."/>
            <person name="Alvarado L."/>
            <person name="Berlin A."/>
            <person name="Chapman S.B."/>
            <person name="Chen Z."/>
            <person name="Freedman E."/>
            <person name="Gellesch M."/>
            <person name="Goldberg J."/>
            <person name="Griggs A."/>
            <person name="Gujja S."/>
            <person name="Heilman E."/>
            <person name="Heiman D."/>
            <person name="Howarth C."/>
            <person name="Mehta T."/>
            <person name="Neiman D."/>
            <person name="Pearson M."/>
            <person name="Roberts A."/>
            <person name="Saif S."/>
            <person name="Shea T."/>
            <person name="Shenoy N."/>
            <person name="Sisk P."/>
            <person name="Stolte C."/>
            <person name="Sykes S."/>
            <person name="White J."/>
            <person name="Yandava C."/>
            <person name="Burger G."/>
            <person name="Gray M.W."/>
            <person name="Holland P.W.H."/>
            <person name="King N."/>
            <person name="Lang F.B.F."/>
            <person name="Roger A.J."/>
            <person name="Ruiz-Trillo I."/>
            <person name="Haas B."/>
            <person name="Nusbaum C."/>
            <person name="Birren B."/>
        </authorList>
    </citation>
    <scope>NUCLEOTIDE SEQUENCE [LARGE SCALE GENOMIC DNA]</scope>
    <source>
        <strain evidence="1 2">JP610</strain>
    </source>
</reference>
<evidence type="ECO:0000313" key="1">
    <source>
        <dbReference type="EMBL" id="KNC79886.1"/>
    </source>
</evidence>
<dbReference type="Proteomes" id="UP000054560">
    <property type="component" value="Unassembled WGS sequence"/>
</dbReference>
<sequence length="220" mass="25458">MYTPQTTISEVKHRLEAQAIALHNAIKKLDETSQSILKMVADGVKAEQTIKTATKLGVTLRDEVDTQPGKLEHMQFQMSKMATMMKETRVYIFSYGYILGTREVTRYCTGFQSVGKFGAFMTQMKSFGAKYEPGRRSGTFENAIVMWFARVRHNLEQDIQHMIFAIRRRINNRWLLPYFEVDYPNTALVIDCTEYFLETSSNLDTQRASCSNYKHHNIPE</sequence>
<accession>A0A0L0FTI7</accession>
<dbReference type="GeneID" id="25908244"/>
<gene>
    <name evidence="1" type="ORF">SARC_07740</name>
</gene>
<dbReference type="OrthoDB" id="5976183at2759"/>
<dbReference type="RefSeq" id="XP_014153788.1">
    <property type="nucleotide sequence ID" value="XM_014298313.1"/>
</dbReference>
<dbReference type="AlphaFoldDB" id="A0A0L0FTI7"/>
<protein>
    <submittedName>
        <fullName evidence="1">Uncharacterized protein</fullName>
    </submittedName>
</protein>
<keyword evidence="2" id="KW-1185">Reference proteome</keyword>
<dbReference type="EMBL" id="KQ242229">
    <property type="protein sequence ID" value="KNC79886.1"/>
    <property type="molecule type" value="Genomic_DNA"/>
</dbReference>
<evidence type="ECO:0000313" key="2">
    <source>
        <dbReference type="Proteomes" id="UP000054560"/>
    </source>
</evidence>
<name>A0A0L0FTI7_9EUKA</name>
<proteinExistence type="predicted"/>
<organism evidence="1 2">
    <name type="scientific">Sphaeroforma arctica JP610</name>
    <dbReference type="NCBI Taxonomy" id="667725"/>
    <lineage>
        <taxon>Eukaryota</taxon>
        <taxon>Ichthyosporea</taxon>
        <taxon>Ichthyophonida</taxon>
        <taxon>Sphaeroforma</taxon>
    </lineage>
</organism>